<accession>A0A060A0V5</accession>
<keyword evidence="4 5" id="KW-0472">Membrane</keyword>
<dbReference type="eggNOG" id="COG0531">
    <property type="taxonomic scope" value="Bacteria"/>
</dbReference>
<feature type="transmembrane region" description="Helical" evidence="5">
    <location>
        <begin position="285"/>
        <end position="310"/>
    </location>
</feature>
<dbReference type="AlphaFoldDB" id="A0A060A0V5"/>
<feature type="transmembrane region" description="Helical" evidence="5">
    <location>
        <begin position="87"/>
        <end position="115"/>
    </location>
</feature>
<dbReference type="GeneID" id="92932113"/>
<dbReference type="Proteomes" id="UP000005522">
    <property type="component" value="Chromosome"/>
</dbReference>
<dbReference type="RefSeq" id="WP_004873186.1">
    <property type="nucleotide sequence ID" value="NZ_CP005986.1"/>
</dbReference>
<evidence type="ECO:0000256" key="1">
    <source>
        <dbReference type="ARBA" id="ARBA00004141"/>
    </source>
</evidence>
<protein>
    <submittedName>
        <fullName evidence="7">Amino acid permease-associated region</fullName>
    </submittedName>
</protein>
<feature type="transmembrane region" description="Helical" evidence="5">
    <location>
        <begin position="20"/>
        <end position="40"/>
    </location>
</feature>
<dbReference type="EMBL" id="CP005986">
    <property type="protein sequence ID" value="AIA55896.1"/>
    <property type="molecule type" value="Genomic_DNA"/>
</dbReference>
<evidence type="ECO:0000259" key="6">
    <source>
        <dbReference type="Pfam" id="PF00324"/>
    </source>
</evidence>
<dbReference type="PANTHER" id="PTHR42770:SF7">
    <property type="entry name" value="MEMBRANE PROTEIN"/>
    <property type="match status" value="1"/>
</dbReference>
<evidence type="ECO:0000313" key="7">
    <source>
        <dbReference type="EMBL" id="AIA55896.1"/>
    </source>
</evidence>
<keyword evidence="3 5" id="KW-1133">Transmembrane helix</keyword>
<dbReference type="KEGG" id="acz:Acaty_c2040"/>
<feature type="domain" description="Amino acid permease/ SLC12A" evidence="6">
    <location>
        <begin position="28"/>
        <end position="394"/>
    </location>
</feature>
<organism evidence="7 8">
    <name type="scientific">Acidithiobacillus caldus (strain ATCC 51756 / DSM 8584 / KU)</name>
    <dbReference type="NCBI Taxonomy" id="637389"/>
    <lineage>
        <taxon>Bacteria</taxon>
        <taxon>Pseudomonadati</taxon>
        <taxon>Pseudomonadota</taxon>
        <taxon>Acidithiobacillia</taxon>
        <taxon>Acidithiobacillales</taxon>
        <taxon>Acidithiobacillaceae</taxon>
        <taxon>Acidithiobacillus</taxon>
    </lineage>
</organism>
<feature type="transmembrane region" description="Helical" evidence="5">
    <location>
        <begin position="46"/>
        <end position="66"/>
    </location>
</feature>
<feature type="transmembrane region" description="Helical" evidence="5">
    <location>
        <begin position="121"/>
        <end position="146"/>
    </location>
</feature>
<dbReference type="Gene3D" id="1.20.1740.10">
    <property type="entry name" value="Amino acid/polyamine transporter I"/>
    <property type="match status" value="1"/>
</dbReference>
<sequence length="460" mass="49123">MVTQQHNIHAVSSREVWGHAVANITPSAMAAVTVALVAIHGGAFTWLAYLVTGLLMLGVAWQMGILARHFPSGASLFSYLAHGLHPVAGLVAGFSMILGYGGALLAAPLLGGLFFAEALRLVIPAPLFATEILVALALAGISWHLARRGAELSTRWGLWIELFSLACILLLAFWVLWRFGLRDPAQTDWGQWQMKPFLQALVLSLLAYGGFETAGNLVGDARRPQSIPRIMLSSVFLVGGFFVFMAYVETLAFAHLGQTLAYSNAPLSHIARDLGLPELAIASDLAMFAAAFSASIATFNSISRIFAGMAERGVLPRPLARRHPRHATPSVALAFLAAIVLAGITTVALTHIRVLSLVDVFGTFTGLSFVLLYSLANLAATRYLFRSGNPWSWLSLGLALITIPFLLAVLWGTVSPWPGGGVGLAVLAFAATVAGSLTVGIVWARKAPQRLRRVLAMEPS</sequence>
<evidence type="ECO:0000256" key="5">
    <source>
        <dbReference type="SAM" id="Phobius"/>
    </source>
</evidence>
<evidence type="ECO:0000256" key="4">
    <source>
        <dbReference type="ARBA" id="ARBA00023136"/>
    </source>
</evidence>
<dbReference type="InterPro" id="IPR004841">
    <property type="entry name" value="AA-permease/SLC12A_dom"/>
</dbReference>
<feature type="transmembrane region" description="Helical" evidence="5">
    <location>
        <begin position="158"/>
        <end position="177"/>
    </location>
</feature>
<dbReference type="GO" id="GO:0016020">
    <property type="term" value="C:membrane"/>
    <property type="evidence" value="ECO:0007669"/>
    <property type="project" value="UniProtKB-SubCell"/>
</dbReference>
<evidence type="ECO:0000256" key="2">
    <source>
        <dbReference type="ARBA" id="ARBA00022692"/>
    </source>
</evidence>
<dbReference type="InterPro" id="IPR050367">
    <property type="entry name" value="APC_superfamily"/>
</dbReference>
<proteinExistence type="predicted"/>
<dbReference type="PIRSF" id="PIRSF006060">
    <property type="entry name" value="AA_transporter"/>
    <property type="match status" value="1"/>
</dbReference>
<feature type="transmembrane region" description="Helical" evidence="5">
    <location>
        <begin position="360"/>
        <end position="379"/>
    </location>
</feature>
<reference evidence="7 8" key="1">
    <citation type="journal article" date="2009" name="J. Bacteriol.">
        <title>Draft genome sequence of the extremely acidophilic bacterium Acidithiobacillus caldus ATCC 51756 reveals metabolic versatility in the genus Acidithiobacillus.</title>
        <authorList>
            <person name="Valdes J."/>
            <person name="Quatrini R."/>
            <person name="Hallberg K."/>
            <person name="Dopson M."/>
            <person name="Valenzuela P.D."/>
            <person name="Holmes D.S."/>
        </authorList>
    </citation>
    <scope>NUCLEOTIDE SEQUENCE [LARGE SCALE GENOMIC DNA]</scope>
    <source>
        <strain evidence="8">ATCC 51756 / DSM 8584 / KU</strain>
    </source>
</reference>
<gene>
    <name evidence="7" type="ORF">Acaty_c2040</name>
</gene>
<feature type="transmembrane region" description="Helical" evidence="5">
    <location>
        <begin position="197"/>
        <end position="218"/>
    </location>
</feature>
<feature type="transmembrane region" description="Helical" evidence="5">
    <location>
        <begin position="331"/>
        <end position="354"/>
    </location>
</feature>
<dbReference type="HOGENOM" id="CLU_007946_20_2_6"/>
<feature type="transmembrane region" description="Helical" evidence="5">
    <location>
        <begin position="230"/>
        <end position="248"/>
    </location>
</feature>
<dbReference type="GO" id="GO:0055085">
    <property type="term" value="P:transmembrane transport"/>
    <property type="evidence" value="ECO:0007669"/>
    <property type="project" value="InterPro"/>
</dbReference>
<dbReference type="PANTHER" id="PTHR42770">
    <property type="entry name" value="AMINO ACID TRANSPORTER-RELATED"/>
    <property type="match status" value="1"/>
</dbReference>
<name>A0A060A0V5_ACICK</name>
<evidence type="ECO:0000313" key="8">
    <source>
        <dbReference type="Proteomes" id="UP000005522"/>
    </source>
</evidence>
<feature type="transmembrane region" description="Helical" evidence="5">
    <location>
        <begin position="420"/>
        <end position="444"/>
    </location>
</feature>
<dbReference type="Pfam" id="PF00324">
    <property type="entry name" value="AA_permease"/>
    <property type="match status" value="1"/>
</dbReference>
<feature type="transmembrane region" description="Helical" evidence="5">
    <location>
        <begin position="391"/>
        <end position="414"/>
    </location>
</feature>
<evidence type="ECO:0000256" key="3">
    <source>
        <dbReference type="ARBA" id="ARBA00022989"/>
    </source>
</evidence>
<keyword evidence="2 5" id="KW-0812">Transmembrane</keyword>
<comment type="subcellular location">
    <subcellularLocation>
        <location evidence="1">Membrane</location>
        <topology evidence="1">Multi-pass membrane protein</topology>
    </subcellularLocation>
</comment>